<dbReference type="EMBL" id="CP066075">
    <property type="protein sequence ID" value="QQC63805.1"/>
    <property type="molecule type" value="Genomic_DNA"/>
</dbReference>
<evidence type="ECO:0000313" key="4">
    <source>
        <dbReference type="Proteomes" id="UP000595610"/>
    </source>
</evidence>
<dbReference type="RefSeq" id="WP_042321700.1">
    <property type="nucleotide sequence ID" value="NZ_CP066075.1"/>
</dbReference>
<dbReference type="CDD" id="cd00093">
    <property type="entry name" value="HTH_XRE"/>
    <property type="match status" value="1"/>
</dbReference>
<dbReference type="GO" id="GO:0003677">
    <property type="term" value="F:DNA binding"/>
    <property type="evidence" value="ECO:0007669"/>
    <property type="project" value="InterPro"/>
</dbReference>
<dbReference type="InterPro" id="IPR001387">
    <property type="entry name" value="Cro/C1-type_HTH"/>
</dbReference>
<gene>
    <name evidence="3" type="ORF">I6I06_16165</name>
</gene>
<feature type="domain" description="HTH cro/C1-type" evidence="2">
    <location>
        <begin position="59"/>
        <end position="116"/>
    </location>
</feature>
<dbReference type="PROSITE" id="PS50943">
    <property type="entry name" value="HTH_CROC1"/>
    <property type="match status" value="1"/>
</dbReference>
<evidence type="ECO:0000256" key="1">
    <source>
        <dbReference type="SAM" id="MobiDB-lite"/>
    </source>
</evidence>
<organism evidence="3 4">
    <name type="scientific">Paraburkholderia ginsengisoli</name>
    <dbReference type="NCBI Taxonomy" id="311231"/>
    <lineage>
        <taxon>Bacteria</taxon>
        <taxon>Pseudomonadati</taxon>
        <taxon>Pseudomonadota</taxon>
        <taxon>Betaproteobacteria</taxon>
        <taxon>Burkholderiales</taxon>
        <taxon>Burkholderiaceae</taxon>
        <taxon>Paraburkholderia</taxon>
    </lineage>
</organism>
<dbReference type="Gene3D" id="1.10.260.40">
    <property type="entry name" value="lambda repressor-like DNA-binding domains"/>
    <property type="match status" value="1"/>
</dbReference>
<dbReference type="SUPFAM" id="SSF47413">
    <property type="entry name" value="lambda repressor-like DNA-binding domains"/>
    <property type="match status" value="1"/>
</dbReference>
<reference evidence="3 4" key="1">
    <citation type="submission" date="2020-12" db="EMBL/GenBank/DDBJ databases">
        <title>FDA dAtabase for Regulatory Grade micrObial Sequences (FDA-ARGOS): Supporting development and validation of Infectious Disease Dx tests.</title>
        <authorList>
            <person name="Nelson B."/>
            <person name="Plummer A."/>
            <person name="Tallon L."/>
            <person name="Sadzewicz L."/>
            <person name="Zhao X."/>
            <person name="Boylan J."/>
            <person name="Ott S."/>
            <person name="Bowen H."/>
            <person name="Vavikolanu K."/>
            <person name="Mehta A."/>
            <person name="Aluvathingal J."/>
            <person name="Nadendla S."/>
            <person name="Myers T."/>
            <person name="Yan Y."/>
            <person name="Sichtig H."/>
        </authorList>
    </citation>
    <scope>NUCLEOTIDE SEQUENCE [LARGE SCALE GENOMIC DNA]</scope>
    <source>
        <strain evidence="3 4">FDAARGOS_1049</strain>
    </source>
</reference>
<protein>
    <submittedName>
        <fullName evidence="3">Helix-turn-helix transcriptional regulator</fullName>
    </submittedName>
</protein>
<sequence length="254" mass="27769">MIEDIAASHGTGQQPGASATGRTRAMTDSQREIHVKQALTRFVRNKTQPEELETLRYNLIRARVANGMTAVEAADKFGYANSTQLSLIESGQRKTPDDWKFLKQAARAYAVSIDWLLGLSPHMEPDSKLAREFALLRGTESLVNAFIGQMATAVIQVARESQPVAEELERVISDLDALKARFDKLAVQETFQDVPGGAPVVAAVERLTAGIAPLRAKLKRFKGIEAYLAEVRAGALPMVRGFEDYLGSRAEVAS</sequence>
<dbReference type="SMART" id="SM00530">
    <property type="entry name" value="HTH_XRE"/>
    <property type="match status" value="1"/>
</dbReference>
<keyword evidence="4" id="KW-1185">Reference proteome</keyword>
<evidence type="ECO:0000259" key="2">
    <source>
        <dbReference type="PROSITE" id="PS50943"/>
    </source>
</evidence>
<dbReference type="Proteomes" id="UP000595610">
    <property type="component" value="Chromosome 1"/>
</dbReference>
<dbReference type="KEGG" id="pgis:I6I06_16165"/>
<dbReference type="InterPro" id="IPR010982">
    <property type="entry name" value="Lambda_DNA-bd_dom_sf"/>
</dbReference>
<name>A0A7T4N214_9BURK</name>
<feature type="compositionally biased region" description="Polar residues" evidence="1">
    <location>
        <begin position="10"/>
        <end position="21"/>
    </location>
</feature>
<evidence type="ECO:0000313" key="3">
    <source>
        <dbReference type="EMBL" id="QQC63805.1"/>
    </source>
</evidence>
<feature type="region of interest" description="Disordered" evidence="1">
    <location>
        <begin position="1"/>
        <end position="24"/>
    </location>
</feature>
<proteinExistence type="predicted"/>
<dbReference type="AlphaFoldDB" id="A0A7T4N214"/>
<accession>A0A7T4N214</accession>